<sequence>MGDTLNIPEWTYYADKGGLDPLGMQNSSVALYQRLIPGIGNVTLRMRYYGLYPWLVRHYLQTNGSTDPEVWRVFLRRAEALYALIANQAGGELGVAGTVWAIRAVTAAKTGGGSIPIDFGAAAAPGSDDHYFAQSWGVFGLAYQSQLYEIGILSRGDGHGIPLPSKESGMALADGFEFAMGEAAQIFKDVHARGLVTLTELDALSPFAPSQIAFGSAERNVYQRVLFRKSADGDAPDSFRTQTLLLVLKVAEILGSPPDAEELRWALYAGQTQDGYPLELGDAALIAHCERWRIYQANDLCHVALEALLRFVLDALGAEPAGIPPRQLLERLVADMREASGAAPQNWRLLLDGIELADNAGDRAQPDSEWSLADDIMRTARRANGFVDGETAFKAVRLLAALHKRSLKESWPLEAELGPFTNDAFHSLLSERAFLRRYESHDFWELIARLVEERVIRRHLAVAMRKLRQQKDYTFLIESQNGRLRRRKQDGPVYTNPRLQPAITFLKDIHILGGQGLTSHGVEALAAA</sequence>
<accession>A0A840N4D4</accession>
<comment type="caution">
    <text evidence="1">The sequence shown here is derived from an EMBL/GenBank/DDBJ whole genome shotgun (WGS) entry which is preliminary data.</text>
</comment>
<protein>
    <submittedName>
        <fullName evidence="1">Uncharacterized protein</fullName>
    </submittedName>
</protein>
<reference evidence="1 2" key="1">
    <citation type="submission" date="2020-08" db="EMBL/GenBank/DDBJ databases">
        <title>Genomic Encyclopedia of Type Strains, Phase IV (KMG-IV): sequencing the most valuable type-strain genomes for metagenomic binning, comparative biology and taxonomic classification.</title>
        <authorList>
            <person name="Goeker M."/>
        </authorList>
    </citation>
    <scope>NUCLEOTIDE SEQUENCE [LARGE SCALE GENOMIC DNA]</scope>
    <source>
        <strain evidence="1 2">DSM 17498</strain>
    </source>
</reference>
<gene>
    <name evidence="1" type="ORF">HNQ36_002692</name>
</gene>
<name>A0A840N4D4_9BRAD</name>
<organism evidence="1 2">
    <name type="scientific">Afipia massiliensis</name>
    <dbReference type="NCBI Taxonomy" id="211460"/>
    <lineage>
        <taxon>Bacteria</taxon>
        <taxon>Pseudomonadati</taxon>
        <taxon>Pseudomonadota</taxon>
        <taxon>Alphaproteobacteria</taxon>
        <taxon>Hyphomicrobiales</taxon>
        <taxon>Nitrobacteraceae</taxon>
        <taxon>Afipia</taxon>
    </lineage>
</organism>
<evidence type="ECO:0000313" key="2">
    <source>
        <dbReference type="Proteomes" id="UP000521227"/>
    </source>
</evidence>
<dbReference type="RefSeq" id="WP_184085748.1">
    <property type="nucleotide sequence ID" value="NZ_JACHIJ010000003.1"/>
</dbReference>
<proteinExistence type="predicted"/>
<evidence type="ECO:0000313" key="1">
    <source>
        <dbReference type="EMBL" id="MBB5052718.1"/>
    </source>
</evidence>
<dbReference type="Proteomes" id="UP000521227">
    <property type="component" value="Unassembled WGS sequence"/>
</dbReference>
<dbReference type="EMBL" id="JACHIJ010000003">
    <property type="protein sequence ID" value="MBB5052718.1"/>
    <property type="molecule type" value="Genomic_DNA"/>
</dbReference>
<dbReference type="AlphaFoldDB" id="A0A840N4D4"/>